<dbReference type="AlphaFoldDB" id="A0A2I0UGR6"/>
<dbReference type="OrthoDB" id="416454at2759"/>
<reference evidence="2" key="1">
    <citation type="submission" date="2017-11" db="EMBL/GenBank/DDBJ databases">
        <authorList>
            <person name="Lima N.C."/>
            <person name="Parody-Merino A.M."/>
            <person name="Battley P.F."/>
            <person name="Fidler A.E."/>
            <person name="Prosdocimi F."/>
        </authorList>
    </citation>
    <scope>NUCLEOTIDE SEQUENCE [LARGE SCALE GENOMIC DNA]</scope>
</reference>
<proteinExistence type="predicted"/>
<name>A0A2I0UGR6_LIMLA</name>
<sequence length="169" mass="19181">MHRDVKDKKKGFKFIGSKRKTRENLGLLLNEVDVMMMEDAEKAELLNAFFASVFTAMASPQEYQTLEVPIGSTTRVLRELADVIAKPLSIIFERSWRTEEVPEDWRKANVIPVLKKSRKEDPGNYRPVSLISIPGKVIEQLILDVISKHLEEKKVIGSSQHGLTKGKHA</sequence>
<dbReference type="Proteomes" id="UP000233556">
    <property type="component" value="Unassembled WGS sequence"/>
</dbReference>
<evidence type="ECO:0000313" key="2">
    <source>
        <dbReference type="Proteomes" id="UP000233556"/>
    </source>
</evidence>
<dbReference type="PANTHER" id="PTHR33395:SF22">
    <property type="entry name" value="REVERSE TRANSCRIPTASE DOMAIN-CONTAINING PROTEIN"/>
    <property type="match status" value="1"/>
</dbReference>
<reference evidence="2" key="2">
    <citation type="submission" date="2017-12" db="EMBL/GenBank/DDBJ databases">
        <title>Genome sequence of the Bar-tailed Godwit (Limosa lapponica baueri).</title>
        <authorList>
            <person name="Lima N.C.B."/>
            <person name="Parody-Merino A.M."/>
            <person name="Battley P.F."/>
            <person name="Fidler A.E."/>
            <person name="Prosdocimi F."/>
        </authorList>
    </citation>
    <scope>NUCLEOTIDE SEQUENCE [LARGE SCALE GENOMIC DNA]</scope>
</reference>
<dbReference type="GO" id="GO:0061343">
    <property type="term" value="P:cell adhesion involved in heart morphogenesis"/>
    <property type="evidence" value="ECO:0007669"/>
    <property type="project" value="TreeGrafter"/>
</dbReference>
<dbReference type="GO" id="GO:0007508">
    <property type="term" value="P:larval heart development"/>
    <property type="evidence" value="ECO:0007669"/>
    <property type="project" value="TreeGrafter"/>
</dbReference>
<evidence type="ECO:0008006" key="3">
    <source>
        <dbReference type="Google" id="ProtNLM"/>
    </source>
</evidence>
<organism evidence="1 2">
    <name type="scientific">Limosa lapponica baueri</name>
    <dbReference type="NCBI Taxonomy" id="1758121"/>
    <lineage>
        <taxon>Eukaryota</taxon>
        <taxon>Metazoa</taxon>
        <taxon>Chordata</taxon>
        <taxon>Craniata</taxon>
        <taxon>Vertebrata</taxon>
        <taxon>Euteleostomi</taxon>
        <taxon>Archelosauria</taxon>
        <taxon>Archosauria</taxon>
        <taxon>Dinosauria</taxon>
        <taxon>Saurischia</taxon>
        <taxon>Theropoda</taxon>
        <taxon>Coelurosauria</taxon>
        <taxon>Aves</taxon>
        <taxon>Neognathae</taxon>
        <taxon>Neoaves</taxon>
        <taxon>Charadriiformes</taxon>
        <taxon>Scolopacidae</taxon>
        <taxon>Limosa</taxon>
    </lineage>
</organism>
<dbReference type="PANTHER" id="PTHR33395">
    <property type="entry name" value="TRANSCRIPTASE, PUTATIVE-RELATED-RELATED"/>
    <property type="match status" value="1"/>
</dbReference>
<evidence type="ECO:0000313" key="1">
    <source>
        <dbReference type="EMBL" id="PKU45229.1"/>
    </source>
</evidence>
<dbReference type="GO" id="GO:0031012">
    <property type="term" value="C:extracellular matrix"/>
    <property type="evidence" value="ECO:0007669"/>
    <property type="project" value="TreeGrafter"/>
</dbReference>
<protein>
    <recommendedName>
        <fullName evidence="3">Rna-directed dna polymerase from mobile element jockey-like</fullName>
    </recommendedName>
</protein>
<dbReference type="EMBL" id="KZ505772">
    <property type="protein sequence ID" value="PKU45229.1"/>
    <property type="molecule type" value="Genomic_DNA"/>
</dbReference>
<accession>A0A2I0UGR6</accession>
<gene>
    <name evidence="1" type="ORF">llap_4456</name>
</gene>
<keyword evidence="2" id="KW-1185">Reference proteome</keyword>